<reference evidence="2" key="1">
    <citation type="submission" date="2022-11" db="EMBL/GenBank/DDBJ databases">
        <title>Genome Sequence of Cubamyces cubensis.</title>
        <authorList>
            <person name="Buettner E."/>
        </authorList>
    </citation>
    <scope>NUCLEOTIDE SEQUENCE</scope>
    <source>
        <strain evidence="2">MPL-01</strain>
    </source>
</reference>
<gene>
    <name evidence="2" type="ORF">ONZ51_g2487</name>
</gene>
<feature type="region of interest" description="Disordered" evidence="1">
    <location>
        <begin position="78"/>
        <end position="195"/>
    </location>
</feature>
<organism evidence="2 3">
    <name type="scientific">Trametes cubensis</name>
    <dbReference type="NCBI Taxonomy" id="1111947"/>
    <lineage>
        <taxon>Eukaryota</taxon>
        <taxon>Fungi</taxon>
        <taxon>Dikarya</taxon>
        <taxon>Basidiomycota</taxon>
        <taxon>Agaricomycotina</taxon>
        <taxon>Agaricomycetes</taxon>
        <taxon>Polyporales</taxon>
        <taxon>Polyporaceae</taxon>
        <taxon>Trametes</taxon>
    </lineage>
</organism>
<comment type="caution">
    <text evidence="2">The sequence shown here is derived from an EMBL/GenBank/DDBJ whole genome shotgun (WGS) entry which is preliminary data.</text>
</comment>
<proteinExistence type="predicted"/>
<accession>A0AAD7U265</accession>
<feature type="compositionally biased region" description="Acidic residues" evidence="1">
    <location>
        <begin position="180"/>
        <end position="195"/>
    </location>
</feature>
<name>A0AAD7U265_9APHY</name>
<keyword evidence="3" id="KW-1185">Reference proteome</keyword>
<feature type="region of interest" description="Disordered" evidence="1">
    <location>
        <begin position="1"/>
        <end position="25"/>
    </location>
</feature>
<protein>
    <submittedName>
        <fullName evidence="2">Uncharacterized protein</fullName>
    </submittedName>
</protein>
<sequence>MSSGAAGHTDPSPPRSELAISSPQDDVKVILQPQEHYEVAGHGHGLIVIVPHNHTLTIAEGHNALSSSQQLTLAISTQSEDTDGPLPRSATDADTPLSPCYKRATDDDSESSFLTSATVSARGEWPMRSARPSARVSRQSSQFSTEDDAGEPKTAIPFQDGSRGSAVLPHGGWVLSLSEEPQDDEDPRTDGEDDL</sequence>
<evidence type="ECO:0000256" key="1">
    <source>
        <dbReference type="SAM" id="MobiDB-lite"/>
    </source>
</evidence>
<dbReference type="AlphaFoldDB" id="A0AAD7U265"/>
<evidence type="ECO:0000313" key="2">
    <source>
        <dbReference type="EMBL" id="KAJ8490138.1"/>
    </source>
</evidence>
<evidence type="ECO:0000313" key="3">
    <source>
        <dbReference type="Proteomes" id="UP001215151"/>
    </source>
</evidence>
<dbReference type="EMBL" id="JAPEVG010000039">
    <property type="protein sequence ID" value="KAJ8490138.1"/>
    <property type="molecule type" value="Genomic_DNA"/>
</dbReference>
<dbReference type="Proteomes" id="UP001215151">
    <property type="component" value="Unassembled WGS sequence"/>
</dbReference>